<evidence type="ECO:0000313" key="5">
    <source>
        <dbReference type="EMBL" id="KAK3712658.1"/>
    </source>
</evidence>
<evidence type="ECO:0000259" key="4">
    <source>
        <dbReference type="PROSITE" id="PS50222"/>
    </source>
</evidence>
<dbReference type="InterPro" id="IPR050230">
    <property type="entry name" value="CALM/Myosin/TropC-like"/>
</dbReference>
<evidence type="ECO:0000256" key="1">
    <source>
        <dbReference type="ARBA" id="ARBA00022737"/>
    </source>
</evidence>
<dbReference type="Pfam" id="PF13499">
    <property type="entry name" value="EF-hand_7"/>
    <property type="match status" value="2"/>
</dbReference>
<evidence type="ECO:0000313" key="6">
    <source>
        <dbReference type="Proteomes" id="UP001283361"/>
    </source>
</evidence>
<feature type="domain" description="EF-hand" evidence="4">
    <location>
        <begin position="43"/>
        <end position="78"/>
    </location>
</feature>
<dbReference type="InterPro" id="IPR002048">
    <property type="entry name" value="EF_hand_dom"/>
</dbReference>
<keyword evidence="6" id="KW-1185">Reference proteome</keyword>
<feature type="domain" description="EF-hand" evidence="4">
    <location>
        <begin position="82"/>
        <end position="117"/>
    </location>
</feature>
<gene>
    <name evidence="5" type="ORF">RRG08_058561</name>
</gene>
<keyword evidence="3" id="KW-0514">Muscle protein</keyword>
<dbReference type="Proteomes" id="UP001283361">
    <property type="component" value="Unassembled WGS sequence"/>
</dbReference>
<dbReference type="AlphaFoldDB" id="A0AAE1CM64"/>
<evidence type="ECO:0000256" key="3">
    <source>
        <dbReference type="ARBA" id="ARBA00023179"/>
    </source>
</evidence>
<accession>A0AAE1CM64</accession>
<evidence type="ECO:0000256" key="2">
    <source>
        <dbReference type="ARBA" id="ARBA00022837"/>
    </source>
</evidence>
<dbReference type="SMART" id="SM00054">
    <property type="entry name" value="EFh"/>
    <property type="match status" value="4"/>
</dbReference>
<name>A0AAE1CM64_9GAST</name>
<dbReference type="GO" id="GO:0016460">
    <property type="term" value="C:myosin II complex"/>
    <property type="evidence" value="ECO:0007669"/>
    <property type="project" value="TreeGrafter"/>
</dbReference>
<reference evidence="5" key="1">
    <citation type="journal article" date="2023" name="G3 (Bethesda)">
        <title>A reference genome for the long-term kleptoplast-retaining sea slug Elysia crispata morphotype clarki.</title>
        <authorList>
            <person name="Eastman K.E."/>
            <person name="Pendleton A.L."/>
            <person name="Shaikh M.A."/>
            <person name="Suttiyut T."/>
            <person name="Ogas R."/>
            <person name="Tomko P."/>
            <person name="Gavelis G."/>
            <person name="Widhalm J.R."/>
            <person name="Wisecaver J.H."/>
        </authorList>
    </citation>
    <scope>NUCLEOTIDE SEQUENCE</scope>
    <source>
        <strain evidence="5">ECLA1</strain>
    </source>
</reference>
<feature type="domain" description="EF-hand" evidence="4">
    <location>
        <begin position="118"/>
        <end position="149"/>
    </location>
</feature>
<feature type="domain" description="EF-hand" evidence="4">
    <location>
        <begin position="7"/>
        <end position="42"/>
    </location>
</feature>
<keyword evidence="2" id="KW-0106">Calcium</keyword>
<organism evidence="5 6">
    <name type="scientific">Elysia crispata</name>
    <name type="common">lettuce slug</name>
    <dbReference type="NCBI Taxonomy" id="231223"/>
    <lineage>
        <taxon>Eukaryota</taxon>
        <taxon>Metazoa</taxon>
        <taxon>Spiralia</taxon>
        <taxon>Lophotrochozoa</taxon>
        <taxon>Mollusca</taxon>
        <taxon>Gastropoda</taxon>
        <taxon>Heterobranchia</taxon>
        <taxon>Euthyneura</taxon>
        <taxon>Panpulmonata</taxon>
        <taxon>Sacoglossa</taxon>
        <taxon>Placobranchoidea</taxon>
        <taxon>Plakobranchidae</taxon>
        <taxon>Elysia</taxon>
    </lineage>
</organism>
<dbReference type="PANTHER" id="PTHR23048:SF0">
    <property type="entry name" value="CALMODULIN LIKE 3"/>
    <property type="match status" value="1"/>
</dbReference>
<keyword evidence="1" id="KW-0677">Repeat</keyword>
<comment type="caution">
    <text evidence="5">The sequence shown here is derived from an EMBL/GenBank/DDBJ whole genome shotgun (WGS) entry which is preliminary data.</text>
</comment>
<protein>
    <recommendedName>
        <fullName evidence="4">EF-hand domain-containing protein</fullName>
    </recommendedName>
</protein>
<dbReference type="PROSITE" id="PS00018">
    <property type="entry name" value="EF_HAND_1"/>
    <property type="match status" value="3"/>
</dbReference>
<dbReference type="EMBL" id="JAWDGP010007583">
    <property type="protein sequence ID" value="KAK3712658.1"/>
    <property type="molecule type" value="Genomic_DNA"/>
</dbReference>
<dbReference type="PROSITE" id="PS50222">
    <property type="entry name" value="EF_HAND_2"/>
    <property type="match status" value="4"/>
</dbReference>
<sequence>MSSLTEEQRMEIGAAFAMFDKNGDGHVSKDELIEVMRAAGQNPTEAEVKEMIAEVDNNNNGYVEYAEFEDMMAKRGLNSRFQEEEDLRAAFKVFDRNGDGFITTDELRVTMVSMGEPLTQEELEDMISRADINNDGKVHYNEFVKIMVD</sequence>
<dbReference type="CDD" id="cd00051">
    <property type="entry name" value="EFh"/>
    <property type="match status" value="2"/>
</dbReference>
<proteinExistence type="predicted"/>
<dbReference type="Gene3D" id="1.10.238.10">
    <property type="entry name" value="EF-hand"/>
    <property type="match status" value="2"/>
</dbReference>
<dbReference type="InterPro" id="IPR011992">
    <property type="entry name" value="EF-hand-dom_pair"/>
</dbReference>
<dbReference type="GO" id="GO:0005509">
    <property type="term" value="F:calcium ion binding"/>
    <property type="evidence" value="ECO:0007669"/>
    <property type="project" value="InterPro"/>
</dbReference>
<dbReference type="FunFam" id="1.10.238.10:FF:000001">
    <property type="entry name" value="Calmodulin 1"/>
    <property type="match status" value="1"/>
</dbReference>
<dbReference type="SUPFAM" id="SSF47473">
    <property type="entry name" value="EF-hand"/>
    <property type="match status" value="1"/>
</dbReference>
<dbReference type="InterPro" id="IPR018247">
    <property type="entry name" value="EF_Hand_1_Ca_BS"/>
</dbReference>
<dbReference type="PANTHER" id="PTHR23048">
    <property type="entry name" value="MYOSIN LIGHT CHAIN 1, 3"/>
    <property type="match status" value="1"/>
</dbReference>